<accession>A0A0F9VKM4</accession>
<sequence length="56" mass="5771">MPKHPGKGQGIDKGSHKQPSSPPRLGPSKSTGNPQKVGKGSNPGGIEKSQSRVKGR</sequence>
<gene>
    <name evidence="2" type="ORF">LCGC14_0393960</name>
</gene>
<comment type="caution">
    <text evidence="2">The sequence shown here is derived from an EMBL/GenBank/DDBJ whole genome shotgun (WGS) entry which is preliminary data.</text>
</comment>
<name>A0A0F9VKM4_9ZZZZ</name>
<proteinExistence type="predicted"/>
<dbReference type="EMBL" id="LAZR01000332">
    <property type="protein sequence ID" value="KKN74056.1"/>
    <property type="molecule type" value="Genomic_DNA"/>
</dbReference>
<evidence type="ECO:0000313" key="2">
    <source>
        <dbReference type="EMBL" id="KKN74056.1"/>
    </source>
</evidence>
<organism evidence="2">
    <name type="scientific">marine sediment metagenome</name>
    <dbReference type="NCBI Taxonomy" id="412755"/>
    <lineage>
        <taxon>unclassified sequences</taxon>
        <taxon>metagenomes</taxon>
        <taxon>ecological metagenomes</taxon>
    </lineage>
</organism>
<protein>
    <submittedName>
        <fullName evidence="2">Uncharacterized protein</fullName>
    </submittedName>
</protein>
<feature type="region of interest" description="Disordered" evidence="1">
    <location>
        <begin position="1"/>
        <end position="56"/>
    </location>
</feature>
<dbReference type="AlphaFoldDB" id="A0A0F9VKM4"/>
<evidence type="ECO:0000256" key="1">
    <source>
        <dbReference type="SAM" id="MobiDB-lite"/>
    </source>
</evidence>
<reference evidence="2" key="1">
    <citation type="journal article" date="2015" name="Nature">
        <title>Complex archaea that bridge the gap between prokaryotes and eukaryotes.</title>
        <authorList>
            <person name="Spang A."/>
            <person name="Saw J.H."/>
            <person name="Jorgensen S.L."/>
            <person name="Zaremba-Niedzwiedzka K."/>
            <person name="Martijn J."/>
            <person name="Lind A.E."/>
            <person name="van Eijk R."/>
            <person name="Schleper C."/>
            <person name="Guy L."/>
            <person name="Ettema T.J."/>
        </authorList>
    </citation>
    <scope>NUCLEOTIDE SEQUENCE</scope>
</reference>